<dbReference type="EMBL" id="CAXAJV020001293">
    <property type="protein sequence ID" value="CAL7944866.1"/>
    <property type="molecule type" value="Genomic_DNA"/>
</dbReference>
<keyword evidence="2" id="KW-0238">DNA-binding</keyword>
<dbReference type="SMART" id="SM00674">
    <property type="entry name" value="CENPB"/>
    <property type="match status" value="1"/>
</dbReference>
<gene>
    <name evidence="4" type="ORF">XYLVIOL_LOCUS6898</name>
</gene>
<dbReference type="InterPro" id="IPR009057">
    <property type="entry name" value="Homeodomain-like_sf"/>
</dbReference>
<evidence type="ECO:0000256" key="2">
    <source>
        <dbReference type="ARBA" id="ARBA00023125"/>
    </source>
</evidence>
<feature type="domain" description="HTH CENPB-type" evidence="3">
    <location>
        <begin position="1"/>
        <end position="65"/>
    </location>
</feature>
<proteinExistence type="predicted"/>
<sequence>MYNELEERLFTWLIEQTTHGDSLTDALIIEKVAELKETISSCCDFKISIDWLKDFKKRYGIHLKRVRTDQDDPATKFLSICEEERKDYVYIKEEKVQEEYEAEKHDDHKNNIEQEKIINQDENAAEEGRIVNQEDQDENAINEIEYIFERLTYYSTRAPRHIYLMVEGLKLFFLNNTNQ</sequence>
<evidence type="ECO:0000259" key="3">
    <source>
        <dbReference type="PROSITE" id="PS51253"/>
    </source>
</evidence>
<evidence type="ECO:0000313" key="4">
    <source>
        <dbReference type="EMBL" id="CAL7944866.1"/>
    </source>
</evidence>
<evidence type="ECO:0000256" key="1">
    <source>
        <dbReference type="ARBA" id="ARBA00004123"/>
    </source>
</evidence>
<protein>
    <recommendedName>
        <fullName evidence="3">HTH CENPB-type domain-containing protein</fullName>
    </recommendedName>
</protein>
<reference evidence="4 5" key="1">
    <citation type="submission" date="2024-08" db="EMBL/GenBank/DDBJ databases">
        <authorList>
            <person name="Will J Nash"/>
            <person name="Angela Man"/>
            <person name="Seanna McTaggart"/>
            <person name="Kendall Baker"/>
            <person name="Tom Barker"/>
            <person name="Leah Catchpole"/>
            <person name="Alex Durrant"/>
            <person name="Karim Gharbi"/>
            <person name="Naomi Irish"/>
            <person name="Gemy Kaithakottil"/>
            <person name="Debby Ku"/>
            <person name="Aaliyah Providence"/>
            <person name="Felix Shaw"/>
            <person name="David Swarbreck"/>
            <person name="Chris Watkins"/>
            <person name="Ann M. McCartney"/>
            <person name="Giulio Formenti"/>
            <person name="Alice Mouton"/>
            <person name="Noel Vella"/>
            <person name="Bjorn M von Reumont"/>
            <person name="Adriana Vella"/>
            <person name="Wilfried Haerty"/>
        </authorList>
    </citation>
    <scope>NUCLEOTIDE SEQUENCE [LARGE SCALE GENOMIC DNA]</scope>
</reference>
<organism evidence="4 5">
    <name type="scientific">Xylocopa violacea</name>
    <name type="common">Violet carpenter bee</name>
    <name type="synonym">Apis violacea</name>
    <dbReference type="NCBI Taxonomy" id="135666"/>
    <lineage>
        <taxon>Eukaryota</taxon>
        <taxon>Metazoa</taxon>
        <taxon>Ecdysozoa</taxon>
        <taxon>Arthropoda</taxon>
        <taxon>Hexapoda</taxon>
        <taxon>Insecta</taxon>
        <taxon>Pterygota</taxon>
        <taxon>Neoptera</taxon>
        <taxon>Endopterygota</taxon>
        <taxon>Hymenoptera</taxon>
        <taxon>Apocrita</taxon>
        <taxon>Aculeata</taxon>
        <taxon>Apoidea</taxon>
        <taxon>Anthophila</taxon>
        <taxon>Apidae</taxon>
        <taxon>Xylocopa</taxon>
        <taxon>Xylocopa</taxon>
    </lineage>
</organism>
<dbReference type="Gene3D" id="1.10.10.60">
    <property type="entry name" value="Homeodomain-like"/>
    <property type="match status" value="1"/>
</dbReference>
<keyword evidence="5" id="KW-1185">Reference proteome</keyword>
<dbReference type="Pfam" id="PF03221">
    <property type="entry name" value="HTH_Tnp_Tc5"/>
    <property type="match status" value="1"/>
</dbReference>
<name>A0ABP1NYK7_XYLVO</name>
<dbReference type="SUPFAM" id="SSF46689">
    <property type="entry name" value="Homeodomain-like"/>
    <property type="match status" value="1"/>
</dbReference>
<dbReference type="PROSITE" id="PS51253">
    <property type="entry name" value="HTH_CENPB"/>
    <property type="match status" value="1"/>
</dbReference>
<dbReference type="InterPro" id="IPR006600">
    <property type="entry name" value="HTH_CenpB_DNA-bd_dom"/>
</dbReference>
<evidence type="ECO:0000313" key="5">
    <source>
        <dbReference type="Proteomes" id="UP001642520"/>
    </source>
</evidence>
<comment type="caution">
    <text evidence="4">The sequence shown here is derived from an EMBL/GenBank/DDBJ whole genome shotgun (WGS) entry which is preliminary data.</text>
</comment>
<comment type="subcellular location">
    <subcellularLocation>
        <location evidence="1">Nucleus</location>
    </subcellularLocation>
</comment>
<accession>A0ABP1NYK7</accession>
<dbReference type="Proteomes" id="UP001642520">
    <property type="component" value="Unassembled WGS sequence"/>
</dbReference>